<name>A0AC35FDU6_9BILA</name>
<dbReference type="Proteomes" id="UP000887580">
    <property type="component" value="Unplaced"/>
</dbReference>
<proteinExistence type="predicted"/>
<organism evidence="1 2">
    <name type="scientific">Panagrolaimus sp. PS1159</name>
    <dbReference type="NCBI Taxonomy" id="55785"/>
    <lineage>
        <taxon>Eukaryota</taxon>
        <taxon>Metazoa</taxon>
        <taxon>Ecdysozoa</taxon>
        <taxon>Nematoda</taxon>
        <taxon>Chromadorea</taxon>
        <taxon>Rhabditida</taxon>
        <taxon>Tylenchina</taxon>
        <taxon>Panagrolaimomorpha</taxon>
        <taxon>Panagrolaimoidea</taxon>
        <taxon>Panagrolaimidae</taxon>
        <taxon>Panagrolaimus</taxon>
    </lineage>
</organism>
<protein>
    <submittedName>
        <fullName evidence="2">DJ-1/PfpI domain-containing protein</fullName>
    </submittedName>
</protein>
<reference evidence="2" key="1">
    <citation type="submission" date="2022-11" db="UniProtKB">
        <authorList>
            <consortium name="WormBaseParasite"/>
        </authorList>
    </citation>
    <scope>IDENTIFICATION</scope>
</reference>
<evidence type="ECO:0000313" key="1">
    <source>
        <dbReference type="Proteomes" id="UP000887580"/>
    </source>
</evidence>
<dbReference type="WBParaSite" id="PS1159_v2.g16306.t1">
    <property type="protein sequence ID" value="PS1159_v2.g16306.t1"/>
    <property type="gene ID" value="PS1159_v2.g16306"/>
</dbReference>
<accession>A0AC35FDU6</accession>
<sequence length="186" mass="20192">MAPHVLIVGFNETEETELIITLDILRRAGADVTLATLENELTFVCVQKTKITADNLFKNLENNEYDAVIIPGGPGSKNAAEHQALGAFLQRHEKAGKILGAICGAPFVFANNGIGKGRAITSFPPEKEQILEKGDYDYREENVVVSKNIVTSRAPGTAFEFALKLTELLIGKAKADDIGKKLLIIQ</sequence>
<evidence type="ECO:0000313" key="2">
    <source>
        <dbReference type="WBParaSite" id="PS1159_v2.g16306.t1"/>
    </source>
</evidence>